<accession>A0A498D7U8</accession>
<keyword evidence="7" id="KW-0966">Cell projection</keyword>
<evidence type="ECO:0000256" key="6">
    <source>
        <dbReference type="SAM" id="Phobius"/>
    </source>
</evidence>
<keyword evidence="8" id="KW-1185">Reference proteome</keyword>
<keyword evidence="5 6" id="KW-0472">Membrane</keyword>
<feature type="transmembrane region" description="Helical" evidence="6">
    <location>
        <begin position="17"/>
        <end position="39"/>
    </location>
</feature>
<comment type="caution">
    <text evidence="7">The sequence shown here is derived from an EMBL/GenBank/DDBJ whole genome shotgun (WGS) entry which is preliminary data.</text>
</comment>
<dbReference type="AlphaFoldDB" id="A0A498D7U8"/>
<evidence type="ECO:0000256" key="4">
    <source>
        <dbReference type="ARBA" id="ARBA00022989"/>
    </source>
</evidence>
<gene>
    <name evidence="7" type="ORF">D8M04_10765</name>
</gene>
<evidence type="ECO:0000256" key="1">
    <source>
        <dbReference type="ARBA" id="ARBA00004236"/>
    </source>
</evidence>
<dbReference type="Proteomes" id="UP000270219">
    <property type="component" value="Unassembled WGS sequence"/>
</dbReference>
<dbReference type="GO" id="GO:0044781">
    <property type="term" value="P:bacterial-type flagellum organization"/>
    <property type="evidence" value="ECO:0007669"/>
    <property type="project" value="InterPro"/>
</dbReference>
<protein>
    <submittedName>
        <fullName evidence="7">Flagellar protein</fullName>
    </submittedName>
</protein>
<dbReference type="Pfam" id="PF04347">
    <property type="entry name" value="FliO"/>
    <property type="match status" value="1"/>
</dbReference>
<name>A0A498D7U8_9BACI</name>
<keyword evidence="4 6" id="KW-1133">Transmembrane helix</keyword>
<evidence type="ECO:0000313" key="7">
    <source>
        <dbReference type="EMBL" id="RLL45526.1"/>
    </source>
</evidence>
<sequence>MEQDASVSKSDAGSGSLAFSLVKMFFALLLVLALIYILIKLLGKRNRLGNQSKVLENMGGISLGANKSIQIVRIGTKLYLVGVGENVQLLQEVTEGEVIDELLSKENSNGTLQESVLSMIDRKSAGKNHGDFKQLFASELDKLKQTRQKWQPEKEEDER</sequence>
<keyword evidence="7" id="KW-0282">Flagellum</keyword>
<proteinExistence type="predicted"/>
<evidence type="ECO:0000256" key="3">
    <source>
        <dbReference type="ARBA" id="ARBA00022692"/>
    </source>
</evidence>
<evidence type="ECO:0000313" key="8">
    <source>
        <dbReference type="Proteomes" id="UP000270219"/>
    </source>
</evidence>
<evidence type="ECO:0000256" key="5">
    <source>
        <dbReference type="ARBA" id="ARBA00023136"/>
    </source>
</evidence>
<evidence type="ECO:0000256" key="2">
    <source>
        <dbReference type="ARBA" id="ARBA00022475"/>
    </source>
</evidence>
<dbReference type="GO" id="GO:0016020">
    <property type="term" value="C:membrane"/>
    <property type="evidence" value="ECO:0007669"/>
    <property type="project" value="InterPro"/>
</dbReference>
<keyword evidence="2" id="KW-1003">Cell membrane</keyword>
<organism evidence="7 8">
    <name type="scientific">Oceanobacillus piezotolerans</name>
    <dbReference type="NCBI Taxonomy" id="2448030"/>
    <lineage>
        <taxon>Bacteria</taxon>
        <taxon>Bacillati</taxon>
        <taxon>Bacillota</taxon>
        <taxon>Bacilli</taxon>
        <taxon>Bacillales</taxon>
        <taxon>Bacillaceae</taxon>
        <taxon>Oceanobacillus</taxon>
    </lineage>
</organism>
<comment type="subcellular location">
    <subcellularLocation>
        <location evidence="1">Cell membrane</location>
    </subcellularLocation>
</comment>
<keyword evidence="7" id="KW-0969">Cilium</keyword>
<dbReference type="OrthoDB" id="2376965at2"/>
<keyword evidence="3 6" id="KW-0812">Transmembrane</keyword>
<dbReference type="EMBL" id="RCHR01000003">
    <property type="protein sequence ID" value="RLL45526.1"/>
    <property type="molecule type" value="Genomic_DNA"/>
</dbReference>
<dbReference type="InterPro" id="IPR022781">
    <property type="entry name" value="Flagellar_biosynth_FliO"/>
</dbReference>
<reference evidence="7 8" key="1">
    <citation type="submission" date="2018-10" db="EMBL/GenBank/DDBJ databases">
        <title>Oceanobacillus sp. YLB-02 draft genome.</title>
        <authorList>
            <person name="Yu L."/>
        </authorList>
    </citation>
    <scope>NUCLEOTIDE SEQUENCE [LARGE SCALE GENOMIC DNA]</scope>
    <source>
        <strain evidence="7 8">YLB-02</strain>
    </source>
</reference>